<protein>
    <recommendedName>
        <fullName evidence="3">C3H1-type domain-containing protein</fullName>
    </recommendedName>
</protein>
<feature type="zinc finger region" description="C3H1-type" evidence="1">
    <location>
        <begin position="120"/>
        <end position="148"/>
    </location>
</feature>
<evidence type="ECO:0000313" key="5">
    <source>
        <dbReference type="Proteomes" id="UP000230750"/>
    </source>
</evidence>
<feature type="compositionally biased region" description="Basic and acidic residues" evidence="2">
    <location>
        <begin position="205"/>
        <end position="219"/>
    </location>
</feature>
<feature type="domain" description="C3H1-type" evidence="3">
    <location>
        <begin position="120"/>
        <end position="148"/>
    </location>
</feature>
<feature type="compositionally biased region" description="Polar residues" evidence="2">
    <location>
        <begin position="285"/>
        <end position="294"/>
    </location>
</feature>
<name>A0A2G8JL79_STIJA</name>
<dbReference type="InterPro" id="IPR000571">
    <property type="entry name" value="Znf_CCCH"/>
</dbReference>
<proteinExistence type="predicted"/>
<feature type="region of interest" description="Disordered" evidence="2">
    <location>
        <begin position="236"/>
        <end position="306"/>
    </location>
</feature>
<gene>
    <name evidence="4" type="ORF">BSL78_26661</name>
</gene>
<dbReference type="EMBL" id="MRZV01001664">
    <property type="protein sequence ID" value="PIK36516.1"/>
    <property type="molecule type" value="Genomic_DNA"/>
</dbReference>
<sequence length="748" mass="85006">MLKGFPKEKSPNVPENYSRETMPKIPKKSSKLISDQAKRLCVHEKESSPPPVTRKLLPNLAFIEFDNVSHPGMPLPTATSEHATGLNGNQKLAAANSGTTSKQASEAGWQLTDINKQVHKIPSGYCFQFAELGKCRYRMGCKFKHVLLKNIPVVEKADVNPSTSRGGLLPQPVPLLQKKLDTPIGVTEEMKRSIAAISPLLPSPEPHEPLGRHQRDPMETFHPLPQPAIDAIQQCSSESSTLQHKLKRRDEENLRDRAQTEEDSGSPKGKNWQVSEKEKDDINKVQRNQNSVRNEANADEGFTETSSSGIFDKKYRLDCKEALIEMGRCFEIDTTHQTLKILQQLSNFHEQEVESEDDLLSVAVNIFKDCVPRQQTTQEDTYLLSKLSDQLFQESHWALLSVFVYKQLDKGFMPSLSSLENVIFKYHALNNHNEDLMKLMRKVDEINMQLPVHIYDRVKKCLELSPYPEDCLVILQMKGRFHPLDPIEQSLAVSQSSDPNLQPSLLSVDDNLPEDCNDGGPLSQRNDPPSFYNGTRKAISVTIQKAKDIETLAKIFLTIYERDRIYLSEEPIQTCLSFGIIRISPSKPHLVYRDFVAYIQGDQALDHDGVIYLVSVGREIFMDRWRRKQIDVCCHILETLSQMDYDVILTVFVNLSTEKMCGRSPFNSLSCLVECCLRTKTTYMAYKLLLALQNNEWDHTFWDKTTKALAWQQHYEELANQLIMAGHLEECLQLLVRMGKSKYAAAAG</sequence>
<dbReference type="Proteomes" id="UP000230750">
    <property type="component" value="Unassembled WGS sequence"/>
</dbReference>
<dbReference type="GO" id="GO:0008270">
    <property type="term" value="F:zinc ion binding"/>
    <property type="evidence" value="ECO:0007669"/>
    <property type="project" value="UniProtKB-KW"/>
</dbReference>
<accession>A0A2G8JL79</accession>
<evidence type="ECO:0000256" key="1">
    <source>
        <dbReference type="PROSITE-ProRule" id="PRU00723"/>
    </source>
</evidence>
<keyword evidence="1" id="KW-0863">Zinc-finger</keyword>
<dbReference type="AlphaFoldDB" id="A0A2G8JL79"/>
<feature type="region of interest" description="Disordered" evidence="2">
    <location>
        <begin position="197"/>
        <end position="224"/>
    </location>
</feature>
<keyword evidence="1" id="KW-0862">Zinc</keyword>
<feature type="compositionally biased region" description="Basic and acidic residues" evidence="2">
    <location>
        <begin position="1"/>
        <end position="10"/>
    </location>
</feature>
<keyword evidence="1" id="KW-0479">Metal-binding</keyword>
<organism evidence="4 5">
    <name type="scientific">Stichopus japonicus</name>
    <name type="common">Sea cucumber</name>
    <dbReference type="NCBI Taxonomy" id="307972"/>
    <lineage>
        <taxon>Eukaryota</taxon>
        <taxon>Metazoa</taxon>
        <taxon>Echinodermata</taxon>
        <taxon>Eleutherozoa</taxon>
        <taxon>Echinozoa</taxon>
        <taxon>Holothuroidea</taxon>
        <taxon>Aspidochirotacea</taxon>
        <taxon>Aspidochirotida</taxon>
        <taxon>Stichopodidae</taxon>
        <taxon>Apostichopus</taxon>
    </lineage>
</organism>
<reference evidence="4 5" key="1">
    <citation type="journal article" date="2017" name="PLoS Biol.">
        <title>The sea cucumber genome provides insights into morphological evolution and visceral regeneration.</title>
        <authorList>
            <person name="Zhang X."/>
            <person name="Sun L."/>
            <person name="Yuan J."/>
            <person name="Sun Y."/>
            <person name="Gao Y."/>
            <person name="Zhang L."/>
            <person name="Li S."/>
            <person name="Dai H."/>
            <person name="Hamel J.F."/>
            <person name="Liu C."/>
            <person name="Yu Y."/>
            <person name="Liu S."/>
            <person name="Lin W."/>
            <person name="Guo K."/>
            <person name="Jin S."/>
            <person name="Xu P."/>
            <person name="Storey K.B."/>
            <person name="Huan P."/>
            <person name="Zhang T."/>
            <person name="Zhou Y."/>
            <person name="Zhang J."/>
            <person name="Lin C."/>
            <person name="Li X."/>
            <person name="Xing L."/>
            <person name="Huo D."/>
            <person name="Sun M."/>
            <person name="Wang L."/>
            <person name="Mercier A."/>
            <person name="Li F."/>
            <person name="Yang H."/>
            <person name="Xiang J."/>
        </authorList>
    </citation>
    <scope>NUCLEOTIDE SEQUENCE [LARGE SCALE GENOMIC DNA]</scope>
    <source>
        <strain evidence="4">Shaxun</strain>
        <tissue evidence="4">Muscle</tissue>
    </source>
</reference>
<keyword evidence="5" id="KW-1185">Reference proteome</keyword>
<evidence type="ECO:0000313" key="4">
    <source>
        <dbReference type="EMBL" id="PIK36516.1"/>
    </source>
</evidence>
<comment type="caution">
    <text evidence="4">The sequence shown here is derived from an EMBL/GenBank/DDBJ whole genome shotgun (WGS) entry which is preliminary data.</text>
</comment>
<feature type="compositionally biased region" description="Basic and acidic residues" evidence="2">
    <location>
        <begin position="248"/>
        <end position="260"/>
    </location>
</feature>
<feature type="region of interest" description="Disordered" evidence="2">
    <location>
        <begin position="1"/>
        <end position="32"/>
    </location>
</feature>
<dbReference type="PROSITE" id="PS50103">
    <property type="entry name" value="ZF_C3H1"/>
    <property type="match status" value="1"/>
</dbReference>
<evidence type="ECO:0000259" key="3">
    <source>
        <dbReference type="PROSITE" id="PS50103"/>
    </source>
</evidence>
<feature type="compositionally biased region" description="Basic and acidic residues" evidence="2">
    <location>
        <begin position="275"/>
        <end position="284"/>
    </location>
</feature>
<evidence type="ECO:0000256" key="2">
    <source>
        <dbReference type="SAM" id="MobiDB-lite"/>
    </source>
</evidence>